<reference evidence="1 2" key="1">
    <citation type="submission" date="2019-11" db="EMBL/GenBank/DDBJ databases">
        <title>Comparative genomics of hydrocarbon-degrading Desulfosarcina strains.</title>
        <authorList>
            <person name="Watanabe M."/>
            <person name="Kojima H."/>
            <person name="Fukui M."/>
        </authorList>
    </citation>
    <scope>NUCLEOTIDE SEQUENCE [LARGE SCALE GENOMIC DNA]</scope>
    <source>
        <strain evidence="1 2">PP31</strain>
    </source>
</reference>
<gene>
    <name evidence="1" type="ORF">DSCW_04410</name>
</gene>
<dbReference type="AlphaFoldDB" id="A0A5K7Z3H7"/>
<keyword evidence="2" id="KW-1185">Reference proteome</keyword>
<accession>A0A5K7Z3H7</accession>
<organism evidence="1 2">
    <name type="scientific">Desulfosarcina widdelii</name>
    <dbReference type="NCBI Taxonomy" id="947919"/>
    <lineage>
        <taxon>Bacteria</taxon>
        <taxon>Pseudomonadati</taxon>
        <taxon>Thermodesulfobacteriota</taxon>
        <taxon>Desulfobacteria</taxon>
        <taxon>Desulfobacterales</taxon>
        <taxon>Desulfosarcinaceae</taxon>
        <taxon>Desulfosarcina</taxon>
    </lineage>
</organism>
<dbReference type="EMBL" id="AP021875">
    <property type="protein sequence ID" value="BBO73024.1"/>
    <property type="molecule type" value="Genomic_DNA"/>
</dbReference>
<proteinExistence type="predicted"/>
<evidence type="ECO:0000313" key="2">
    <source>
        <dbReference type="Proteomes" id="UP000427769"/>
    </source>
</evidence>
<evidence type="ECO:0000313" key="1">
    <source>
        <dbReference type="EMBL" id="BBO73024.1"/>
    </source>
</evidence>
<dbReference type="Proteomes" id="UP000427769">
    <property type="component" value="Chromosome"/>
</dbReference>
<dbReference type="KEGG" id="dwd:DSCW_04410"/>
<name>A0A5K7Z3H7_9BACT</name>
<protein>
    <submittedName>
        <fullName evidence="1">Uncharacterized protein</fullName>
    </submittedName>
</protein>
<sequence>MVEDHCSTADAPKMISPGRTVRSTVGTGRLTVTAAVADVLPPGPVAVRVYVVVVSGEIVNDPFVATEPMFGSIWQVSAWVVAQARMMADPDIMVSGVAEKSTVGSGAADES</sequence>